<dbReference type="eggNOG" id="COG1011">
    <property type="taxonomic scope" value="Bacteria"/>
</dbReference>
<dbReference type="Pfam" id="PF00702">
    <property type="entry name" value="Hydrolase"/>
    <property type="match status" value="1"/>
</dbReference>
<evidence type="ECO:0000256" key="1">
    <source>
        <dbReference type="ARBA" id="ARBA00001946"/>
    </source>
</evidence>
<evidence type="ECO:0000313" key="4">
    <source>
        <dbReference type="EMBL" id="EAW29964.1"/>
    </source>
</evidence>
<dbReference type="InterPro" id="IPR036412">
    <property type="entry name" value="HAD-like_sf"/>
</dbReference>
<gene>
    <name evidence="4" type="ORF">GP2143_06714</name>
</gene>
<dbReference type="SFLD" id="SFLDG01129">
    <property type="entry name" value="C1.5:_HAD__Beta-PGM__Phosphata"/>
    <property type="match status" value="1"/>
</dbReference>
<accession>A0YGU6</accession>
<dbReference type="InterPro" id="IPR023214">
    <property type="entry name" value="HAD_sf"/>
</dbReference>
<evidence type="ECO:0000256" key="2">
    <source>
        <dbReference type="ARBA" id="ARBA00022801"/>
    </source>
</evidence>
<keyword evidence="5" id="KW-1185">Reference proteome</keyword>
<protein>
    <submittedName>
        <fullName evidence="4">Uncharacterized protein</fullName>
    </submittedName>
</protein>
<dbReference type="Gene3D" id="1.20.120.710">
    <property type="entry name" value="Haloacid dehalogenase hydrolase-like domain"/>
    <property type="match status" value="1"/>
</dbReference>
<dbReference type="PANTHER" id="PTHR46470:SF3">
    <property type="entry name" value="N-ACYLNEURAMINATE-9-PHOSPHATASE"/>
    <property type="match status" value="1"/>
</dbReference>
<dbReference type="STRING" id="247633.GP2143_06714"/>
<dbReference type="SUPFAM" id="SSF56784">
    <property type="entry name" value="HAD-like"/>
    <property type="match status" value="1"/>
</dbReference>
<dbReference type="AlphaFoldDB" id="A0YGU6"/>
<dbReference type="NCBIfam" id="TIGR01549">
    <property type="entry name" value="HAD-SF-IA-v1"/>
    <property type="match status" value="1"/>
</dbReference>
<sequence length="247" mass="27091">MLKALFLDMDETLCDTAAANERAKLLMAQAAAAGQKVDGGKLAEAYVAGIYRQWTATQSDRYLPIIEQGSEEEFRRQLIRDLLAQQGRHDVSHTAVNTLQTQFDINRLEAFHFYPGIVSFLAEARKLFTLVVITNGPEFSQIPKLEAVAMDKHVDHIIIGGQEPEQKPAASIFFKALKLAGCEAHEAVHVGDSLAADIAGAHGSGITSVWIQHQQPLDAELGINPHHILLHPSEIPALIRGLHKQLS</sequence>
<evidence type="ECO:0000313" key="5">
    <source>
        <dbReference type="Proteomes" id="UP000004931"/>
    </source>
</evidence>
<dbReference type="InterPro" id="IPR006439">
    <property type="entry name" value="HAD-SF_hydro_IA"/>
</dbReference>
<dbReference type="PANTHER" id="PTHR46470">
    <property type="entry name" value="N-ACYLNEURAMINATE-9-PHOSPHATASE"/>
    <property type="match status" value="1"/>
</dbReference>
<dbReference type="GO" id="GO:0046380">
    <property type="term" value="P:N-acetylneuraminate biosynthetic process"/>
    <property type="evidence" value="ECO:0007669"/>
    <property type="project" value="TreeGrafter"/>
</dbReference>
<dbReference type="GO" id="GO:0050124">
    <property type="term" value="F:N-acylneuraminate-9-phosphatase activity"/>
    <property type="evidence" value="ECO:0007669"/>
    <property type="project" value="TreeGrafter"/>
</dbReference>
<organism evidence="4 5">
    <name type="scientific">marine gamma proteobacterium HTCC2143</name>
    <dbReference type="NCBI Taxonomy" id="247633"/>
    <lineage>
        <taxon>Bacteria</taxon>
        <taxon>Pseudomonadati</taxon>
        <taxon>Pseudomonadota</taxon>
        <taxon>Gammaproteobacteria</taxon>
        <taxon>Cellvibrionales</taxon>
        <taxon>Spongiibacteraceae</taxon>
        <taxon>BD1-7 clade</taxon>
    </lineage>
</organism>
<comment type="cofactor">
    <cofactor evidence="1">
        <name>Mg(2+)</name>
        <dbReference type="ChEBI" id="CHEBI:18420"/>
    </cofactor>
</comment>
<reference evidence="4 5" key="1">
    <citation type="journal article" date="2010" name="J. Bacteriol.">
        <title>Genome sequence of the oligotrophic marine Gammaproteobacterium HTCC2143, isolated from the Oregon Coast.</title>
        <authorList>
            <person name="Oh H.M."/>
            <person name="Kang I."/>
            <person name="Ferriera S."/>
            <person name="Giovannoni S.J."/>
            <person name="Cho J.C."/>
        </authorList>
    </citation>
    <scope>NUCLEOTIDE SEQUENCE [LARGE SCALE GENOMIC DNA]</scope>
    <source>
        <strain evidence="4 5">HTCC2143</strain>
    </source>
</reference>
<proteinExistence type="predicted"/>
<evidence type="ECO:0000256" key="3">
    <source>
        <dbReference type="ARBA" id="ARBA00022842"/>
    </source>
</evidence>
<dbReference type="OrthoDB" id="148966at2"/>
<dbReference type="InterPro" id="IPR051400">
    <property type="entry name" value="HAD-like_hydrolase"/>
</dbReference>
<keyword evidence="3" id="KW-0460">Magnesium</keyword>
<dbReference type="Proteomes" id="UP000004931">
    <property type="component" value="Unassembled WGS sequence"/>
</dbReference>
<name>A0YGU6_9GAMM</name>
<keyword evidence="2" id="KW-0378">Hydrolase</keyword>
<dbReference type="Gene3D" id="3.40.50.1000">
    <property type="entry name" value="HAD superfamily/HAD-like"/>
    <property type="match status" value="1"/>
</dbReference>
<dbReference type="SFLD" id="SFLDS00003">
    <property type="entry name" value="Haloacid_Dehalogenase"/>
    <property type="match status" value="1"/>
</dbReference>
<dbReference type="EMBL" id="AAVT01000012">
    <property type="protein sequence ID" value="EAW29964.1"/>
    <property type="molecule type" value="Genomic_DNA"/>
</dbReference>
<dbReference type="NCBIfam" id="TIGR01509">
    <property type="entry name" value="HAD-SF-IA-v3"/>
    <property type="match status" value="1"/>
</dbReference>
<comment type="caution">
    <text evidence="4">The sequence shown here is derived from an EMBL/GenBank/DDBJ whole genome shotgun (WGS) entry which is preliminary data.</text>
</comment>